<dbReference type="Pfam" id="PF13205">
    <property type="entry name" value="Big_5"/>
    <property type="match status" value="1"/>
</dbReference>
<feature type="domain" description="Mannosyl-glycoprotein endo-beta-N-acetylglucosamidase-like" evidence="3">
    <location>
        <begin position="329"/>
        <end position="490"/>
    </location>
</feature>
<dbReference type="EMBL" id="JAGGLM010000004">
    <property type="protein sequence ID" value="MBP2032306.1"/>
    <property type="molecule type" value="Genomic_DNA"/>
</dbReference>
<protein>
    <submittedName>
        <fullName evidence="4">Beta-N-acetylglucosaminidase</fullName>
    </submittedName>
</protein>
<feature type="signal peptide" evidence="2">
    <location>
        <begin position="1"/>
        <end position="25"/>
    </location>
</feature>
<proteinExistence type="predicted"/>
<evidence type="ECO:0000256" key="1">
    <source>
        <dbReference type="ARBA" id="ARBA00022729"/>
    </source>
</evidence>
<evidence type="ECO:0000259" key="3">
    <source>
        <dbReference type="SMART" id="SM00047"/>
    </source>
</evidence>
<dbReference type="Gene3D" id="1.10.530.10">
    <property type="match status" value="1"/>
</dbReference>
<dbReference type="Proteomes" id="UP001519307">
    <property type="component" value="Unassembled WGS sequence"/>
</dbReference>
<keyword evidence="1 2" id="KW-0732">Signal</keyword>
<reference evidence="4 5" key="1">
    <citation type="submission" date="2021-03" db="EMBL/GenBank/DDBJ databases">
        <title>Genomic Encyclopedia of Type Strains, Phase IV (KMG-IV): sequencing the most valuable type-strain genomes for metagenomic binning, comparative biology and taxonomic classification.</title>
        <authorList>
            <person name="Goeker M."/>
        </authorList>
    </citation>
    <scope>NUCLEOTIDE SEQUENCE [LARGE SCALE GENOMIC DNA]</scope>
    <source>
        <strain evidence="4 5">DSM 28783</strain>
    </source>
</reference>
<evidence type="ECO:0000313" key="5">
    <source>
        <dbReference type="Proteomes" id="UP001519307"/>
    </source>
</evidence>
<dbReference type="InterPro" id="IPR032812">
    <property type="entry name" value="SbsA_Ig"/>
</dbReference>
<organism evidence="4 5">
    <name type="scientific">Clostridium algifaecis</name>
    <dbReference type="NCBI Taxonomy" id="1472040"/>
    <lineage>
        <taxon>Bacteria</taxon>
        <taxon>Bacillati</taxon>
        <taxon>Bacillota</taxon>
        <taxon>Clostridia</taxon>
        <taxon>Eubacteriales</taxon>
        <taxon>Clostridiaceae</taxon>
        <taxon>Clostridium</taxon>
    </lineage>
</organism>
<comment type="caution">
    <text evidence="4">The sequence shown here is derived from an EMBL/GenBank/DDBJ whole genome shotgun (WGS) entry which is preliminary data.</text>
</comment>
<sequence>MNKRIKTLLLTIAFSFTIFQFKVNAATSLNTPRINIDSNKEWTVKFNNTLNASTVNSSNITVVDEDNNNIPVSVTLGKDETTVFVSPKVSGYDPGENYYLIVGKGVKSALNQELTSPVKLKFTIGNKYSDGTSYSDLPNIVSNKFKYQPLLSSQKQGFILSSTGGQDVQYRIFVTANNPSDKEDFQDMTGGYISSKNGEITCNKTLSAGTEGQKYKAIIYIKRAGTEGAHRDINTDYDNYFVDYFRCVDKLDVQDSSYYKDYDISLLDIADTQLKTAPVFVETNAFNNSASSNQIKYYLDPDNFLDGYGKYQFLKLNYSDGITADSLNTFLQDKGIFKDCGQTFIDAAKDNNISVSYLVSHAMLETGNGTSILANGGTKDSNGNYIYGKPVYNFFGIGAVDSDPNGAGTKKAYDEGWFTIKDGIEGGASWIASKYINNPTYKQDTVYKMRWNPDKPGEHEYATDISWAYKQISNIMNGIESLSSSGETLNFEIPRYK</sequence>
<dbReference type="InterPro" id="IPR014755">
    <property type="entry name" value="Cu-Rt/internalin_Ig-like"/>
</dbReference>
<dbReference type="InterPro" id="IPR002901">
    <property type="entry name" value="MGlyc_endo_b_GlcNAc-like_dom"/>
</dbReference>
<accession>A0ABS4KS36</accession>
<evidence type="ECO:0000256" key="2">
    <source>
        <dbReference type="SAM" id="SignalP"/>
    </source>
</evidence>
<dbReference type="Pfam" id="PF01832">
    <property type="entry name" value="Glucosaminidase"/>
    <property type="match status" value="1"/>
</dbReference>
<name>A0ABS4KS36_9CLOT</name>
<dbReference type="Gene3D" id="2.60.40.1220">
    <property type="match status" value="1"/>
</dbReference>
<keyword evidence="5" id="KW-1185">Reference proteome</keyword>
<evidence type="ECO:0000313" key="4">
    <source>
        <dbReference type="EMBL" id="MBP2032306.1"/>
    </source>
</evidence>
<dbReference type="SMART" id="SM00047">
    <property type="entry name" value="LYZ2"/>
    <property type="match status" value="1"/>
</dbReference>
<feature type="chain" id="PRO_5045559520" evidence="2">
    <location>
        <begin position="26"/>
        <end position="497"/>
    </location>
</feature>
<dbReference type="RefSeq" id="WP_209701355.1">
    <property type="nucleotide sequence ID" value="NZ_JAGGLM010000004.1"/>
</dbReference>
<gene>
    <name evidence="4" type="ORF">J2Z42_000971</name>
</gene>